<dbReference type="Proteomes" id="UP000735302">
    <property type="component" value="Unassembled WGS sequence"/>
</dbReference>
<name>A0AAV4CGE2_9GAST</name>
<comment type="caution">
    <text evidence="2">The sequence shown here is derived from an EMBL/GenBank/DDBJ whole genome shotgun (WGS) entry which is preliminary data.</text>
</comment>
<evidence type="ECO:0000256" key="1">
    <source>
        <dbReference type="SAM" id="MobiDB-lite"/>
    </source>
</evidence>
<feature type="compositionally biased region" description="Basic residues" evidence="1">
    <location>
        <begin position="119"/>
        <end position="130"/>
    </location>
</feature>
<proteinExistence type="predicted"/>
<dbReference type="AlphaFoldDB" id="A0AAV4CGE2"/>
<reference evidence="2 3" key="1">
    <citation type="journal article" date="2021" name="Elife">
        <title>Chloroplast acquisition without the gene transfer in kleptoplastic sea slugs, Plakobranchus ocellatus.</title>
        <authorList>
            <person name="Maeda T."/>
            <person name="Takahashi S."/>
            <person name="Yoshida T."/>
            <person name="Shimamura S."/>
            <person name="Takaki Y."/>
            <person name="Nagai Y."/>
            <person name="Toyoda A."/>
            <person name="Suzuki Y."/>
            <person name="Arimoto A."/>
            <person name="Ishii H."/>
            <person name="Satoh N."/>
            <person name="Nishiyama T."/>
            <person name="Hasebe M."/>
            <person name="Maruyama T."/>
            <person name="Minagawa J."/>
            <person name="Obokata J."/>
            <person name="Shigenobu S."/>
        </authorList>
    </citation>
    <scope>NUCLEOTIDE SEQUENCE [LARGE SCALE GENOMIC DNA]</scope>
</reference>
<organism evidence="2 3">
    <name type="scientific">Plakobranchus ocellatus</name>
    <dbReference type="NCBI Taxonomy" id="259542"/>
    <lineage>
        <taxon>Eukaryota</taxon>
        <taxon>Metazoa</taxon>
        <taxon>Spiralia</taxon>
        <taxon>Lophotrochozoa</taxon>
        <taxon>Mollusca</taxon>
        <taxon>Gastropoda</taxon>
        <taxon>Heterobranchia</taxon>
        <taxon>Euthyneura</taxon>
        <taxon>Panpulmonata</taxon>
        <taxon>Sacoglossa</taxon>
        <taxon>Placobranchoidea</taxon>
        <taxon>Plakobranchidae</taxon>
        <taxon>Plakobranchus</taxon>
    </lineage>
</organism>
<protein>
    <submittedName>
        <fullName evidence="2">Uncharacterized protein</fullName>
    </submittedName>
</protein>
<sequence>MGSYFVLRKTGCRPACGCHKTPPLVLTVGNLKVESCRPAREEGRERGGEQKVLLSIRVSKNAPVGSVLGFMTEETGSIPNPGQRMVSTPLFPTRSYRVARSPETMKVKSGRKSGEKQRQSIRRFRIPREH</sequence>
<accession>A0AAV4CGE2</accession>
<gene>
    <name evidence="2" type="ORF">PoB_005717700</name>
</gene>
<keyword evidence="3" id="KW-1185">Reference proteome</keyword>
<evidence type="ECO:0000313" key="2">
    <source>
        <dbReference type="EMBL" id="GFO30672.1"/>
    </source>
</evidence>
<dbReference type="EMBL" id="BLXT01006250">
    <property type="protein sequence ID" value="GFO30672.1"/>
    <property type="molecule type" value="Genomic_DNA"/>
</dbReference>
<evidence type="ECO:0000313" key="3">
    <source>
        <dbReference type="Proteomes" id="UP000735302"/>
    </source>
</evidence>
<feature type="region of interest" description="Disordered" evidence="1">
    <location>
        <begin position="100"/>
        <end position="130"/>
    </location>
</feature>